<protein>
    <recommendedName>
        <fullName evidence="3">Probable chemoreceptor glutamine deamidase CheD</fullName>
        <ecNumber evidence="3">3.5.1.44</ecNumber>
    </recommendedName>
</protein>
<evidence type="ECO:0000313" key="5">
    <source>
        <dbReference type="Proteomes" id="UP000015347"/>
    </source>
</evidence>
<dbReference type="PANTHER" id="PTHR35147:SF3">
    <property type="entry name" value="CHEMORECEPTOR GLUTAMINE DEAMIDASE CHED 1-RELATED"/>
    <property type="match status" value="1"/>
</dbReference>
<dbReference type="EMBL" id="APVH01000009">
    <property type="protein sequence ID" value="EPX85359.1"/>
    <property type="molecule type" value="Genomic_DNA"/>
</dbReference>
<dbReference type="InterPro" id="IPR038592">
    <property type="entry name" value="CheD-like_sf"/>
</dbReference>
<dbReference type="PANTHER" id="PTHR35147">
    <property type="entry name" value="CHEMORECEPTOR GLUTAMINE DEAMIDASE CHED-RELATED"/>
    <property type="match status" value="1"/>
</dbReference>
<evidence type="ECO:0000256" key="3">
    <source>
        <dbReference type="HAMAP-Rule" id="MF_01440"/>
    </source>
</evidence>
<dbReference type="eggNOG" id="COG1871">
    <property type="taxonomic scope" value="Bacteria"/>
</dbReference>
<dbReference type="STRING" id="1123237.Salmuc_02739"/>
<name>S9SGD1_9RHOB</name>
<keyword evidence="1 3" id="KW-0145">Chemotaxis</keyword>
<dbReference type="EC" id="3.5.1.44" evidence="3"/>
<dbReference type="HOGENOM" id="CLU_087854_0_1_5"/>
<reference evidence="5" key="1">
    <citation type="journal article" date="2014" name="Stand. Genomic Sci.">
        <title>Genome sequence of the exopolysaccharide-producing Salipiger mucosus type strain (DSM 16094(T)), a moderately halophilic member of the Roseobacter clade.</title>
        <authorList>
            <person name="Riedel T."/>
            <person name="Spring S."/>
            <person name="Fiebig A."/>
            <person name="Petersen J."/>
            <person name="Kyrpides N.C."/>
            <person name="Goker M."/>
            <person name="Klenk H.P."/>
        </authorList>
    </citation>
    <scope>NUCLEOTIDE SEQUENCE [LARGE SCALE GENOMIC DNA]</scope>
    <source>
        <strain evidence="5">DSM 16094</strain>
    </source>
</reference>
<dbReference type="AlphaFoldDB" id="S9SGD1"/>
<dbReference type="Pfam" id="PF03975">
    <property type="entry name" value="CheD"/>
    <property type="match status" value="1"/>
</dbReference>
<dbReference type="InterPro" id="IPR011324">
    <property type="entry name" value="Cytotoxic_necrot_fac-like_cat"/>
</dbReference>
<comment type="similarity">
    <text evidence="3">Belongs to the CheD family.</text>
</comment>
<keyword evidence="2 3" id="KW-0378">Hydrolase</keyword>
<sequence>MTMTPDRIVNVIQGEYRISNATGDVFSTVLGSCVAVCLTDPSAGIGGMNHFLLPQRAGKEGENVRYGAYSMELLINGMLKRGARKSRMVAKLFGGANMVRQLRDIGASNVAFAREFLENEAIPLASESTGGNAARRIRFWAADGRVKLYIVPGEVEKVAPIAPPGPQAAAGGEVTLF</sequence>
<proteinExistence type="inferred from homology"/>
<dbReference type="GO" id="GO:0050568">
    <property type="term" value="F:protein-glutamine glutaminase activity"/>
    <property type="evidence" value="ECO:0007669"/>
    <property type="project" value="UniProtKB-UniRule"/>
</dbReference>
<dbReference type="SUPFAM" id="SSF64438">
    <property type="entry name" value="CNF1/YfiH-like putative cysteine hydrolases"/>
    <property type="match status" value="1"/>
</dbReference>
<comment type="function">
    <text evidence="3">Probably deamidates glutamine residues to glutamate on methyl-accepting chemotaxis receptors (MCPs), playing an important role in chemotaxis.</text>
</comment>
<evidence type="ECO:0000256" key="2">
    <source>
        <dbReference type="ARBA" id="ARBA00022801"/>
    </source>
</evidence>
<comment type="catalytic activity">
    <reaction evidence="3">
        <text>L-glutaminyl-[protein] + H2O = L-glutamyl-[protein] + NH4(+)</text>
        <dbReference type="Rhea" id="RHEA:16441"/>
        <dbReference type="Rhea" id="RHEA-COMP:10207"/>
        <dbReference type="Rhea" id="RHEA-COMP:10208"/>
        <dbReference type="ChEBI" id="CHEBI:15377"/>
        <dbReference type="ChEBI" id="CHEBI:28938"/>
        <dbReference type="ChEBI" id="CHEBI:29973"/>
        <dbReference type="ChEBI" id="CHEBI:30011"/>
        <dbReference type="EC" id="3.5.1.44"/>
    </reaction>
</comment>
<comment type="caution">
    <text evidence="4">The sequence shown here is derived from an EMBL/GenBank/DDBJ whole genome shotgun (WGS) entry which is preliminary data.</text>
</comment>
<evidence type="ECO:0000313" key="4">
    <source>
        <dbReference type="EMBL" id="EPX85359.1"/>
    </source>
</evidence>
<dbReference type="RefSeq" id="WP_020042654.1">
    <property type="nucleotide sequence ID" value="NZ_KE557273.1"/>
</dbReference>
<dbReference type="CDD" id="cd16352">
    <property type="entry name" value="CheD"/>
    <property type="match status" value="1"/>
</dbReference>
<dbReference type="Proteomes" id="UP000015347">
    <property type="component" value="Unassembled WGS sequence"/>
</dbReference>
<accession>S9SGD1</accession>
<dbReference type="OrthoDB" id="9807202at2"/>
<dbReference type="Gene3D" id="3.30.1330.200">
    <property type="match status" value="1"/>
</dbReference>
<dbReference type="HAMAP" id="MF_01440">
    <property type="entry name" value="CheD"/>
    <property type="match status" value="1"/>
</dbReference>
<dbReference type="GO" id="GO:0006935">
    <property type="term" value="P:chemotaxis"/>
    <property type="evidence" value="ECO:0007669"/>
    <property type="project" value="UniProtKB-UniRule"/>
</dbReference>
<organism evidence="4 5">
    <name type="scientific">Salipiger mucosus DSM 16094</name>
    <dbReference type="NCBI Taxonomy" id="1123237"/>
    <lineage>
        <taxon>Bacteria</taxon>
        <taxon>Pseudomonadati</taxon>
        <taxon>Pseudomonadota</taxon>
        <taxon>Alphaproteobacteria</taxon>
        <taxon>Rhodobacterales</taxon>
        <taxon>Roseobacteraceae</taxon>
        <taxon>Salipiger</taxon>
    </lineage>
</organism>
<gene>
    <name evidence="3" type="primary">cheD</name>
    <name evidence="4" type="ORF">Salmuc_02739</name>
</gene>
<dbReference type="InterPro" id="IPR005659">
    <property type="entry name" value="Chemorcpt_Glu_NH3ase_CheD"/>
</dbReference>
<evidence type="ECO:0000256" key="1">
    <source>
        <dbReference type="ARBA" id="ARBA00022500"/>
    </source>
</evidence>
<keyword evidence="5" id="KW-1185">Reference proteome</keyword>